<dbReference type="GO" id="GO:0016887">
    <property type="term" value="F:ATP hydrolysis activity"/>
    <property type="evidence" value="ECO:0007669"/>
    <property type="project" value="InterPro"/>
</dbReference>
<dbReference type="Proteomes" id="UP001229421">
    <property type="component" value="Unassembled WGS sequence"/>
</dbReference>
<comment type="similarity">
    <text evidence="2">Belongs to the ABC transporter superfamily. ABCB family. Multidrug resistance exporter (TC 3.A.1.201) subfamily.</text>
</comment>
<feature type="transmembrane region" description="Helical" evidence="12">
    <location>
        <begin position="35"/>
        <end position="61"/>
    </location>
</feature>
<dbReference type="InterPro" id="IPR039421">
    <property type="entry name" value="Type_1_exporter"/>
</dbReference>
<accession>A0AAD8NL99</accession>
<evidence type="ECO:0000256" key="3">
    <source>
        <dbReference type="ARBA" id="ARBA00022448"/>
    </source>
</evidence>
<dbReference type="InterPro" id="IPR011527">
    <property type="entry name" value="ABC1_TM_dom"/>
</dbReference>
<dbReference type="InterPro" id="IPR017871">
    <property type="entry name" value="ABC_transporter-like_CS"/>
</dbReference>
<dbReference type="InterPro" id="IPR036640">
    <property type="entry name" value="ABC1_TM_sf"/>
</dbReference>
<dbReference type="Gene3D" id="3.40.50.300">
    <property type="entry name" value="P-loop containing nucleotide triphosphate hydrolases"/>
    <property type="match status" value="2"/>
</dbReference>
<feature type="transmembrane region" description="Helical" evidence="12">
    <location>
        <begin position="789"/>
        <end position="816"/>
    </location>
</feature>
<evidence type="ECO:0000259" key="13">
    <source>
        <dbReference type="PROSITE" id="PS50893"/>
    </source>
</evidence>
<feature type="transmembrane region" description="Helical" evidence="12">
    <location>
        <begin position="165"/>
        <end position="193"/>
    </location>
</feature>
<dbReference type="SUPFAM" id="SSF90123">
    <property type="entry name" value="ABC transporter transmembrane region"/>
    <property type="match status" value="2"/>
</dbReference>
<protein>
    <submittedName>
        <fullName evidence="15">Uncharacterized protein</fullName>
    </submittedName>
</protein>
<keyword evidence="8 12" id="KW-1133">Transmembrane helix</keyword>
<dbReference type="Pfam" id="PF00005">
    <property type="entry name" value="ABC_tran"/>
    <property type="match status" value="2"/>
</dbReference>
<dbReference type="GO" id="GO:0010328">
    <property type="term" value="F:auxin influx transmembrane transporter activity"/>
    <property type="evidence" value="ECO:0007669"/>
    <property type="project" value="UniProtKB-ARBA"/>
</dbReference>
<evidence type="ECO:0000256" key="10">
    <source>
        <dbReference type="ARBA" id="ARBA00023180"/>
    </source>
</evidence>
<keyword evidence="6" id="KW-0547">Nucleotide-binding</keyword>
<dbReference type="SUPFAM" id="SSF52540">
    <property type="entry name" value="P-loop containing nucleoside triphosphate hydrolases"/>
    <property type="match status" value="2"/>
</dbReference>
<evidence type="ECO:0000256" key="5">
    <source>
        <dbReference type="ARBA" id="ARBA00022737"/>
    </source>
</evidence>
<dbReference type="CDD" id="cd18577">
    <property type="entry name" value="ABC_6TM_Pgp_ABCB1_D1_like"/>
    <property type="match status" value="1"/>
</dbReference>
<keyword evidence="7" id="KW-0067">ATP-binding</keyword>
<name>A0AAD8NL99_TARER</name>
<feature type="transmembrane region" description="Helical" evidence="12">
    <location>
        <begin position="700"/>
        <end position="722"/>
    </location>
</feature>
<sequence length="1223" mass="132827">MNARGKEKMKQGSHSTNSVPFYKLFAFADSKDHMLMIAGTIGAIANGMCVPIMTVLLGDLVDGFGENQNNNNMIHVVSKVSLNFVCLAAMAGVGSFLEVAMWMVTGERQAARIRSLYLKSILRQDVSFFDKESNSGEVIGRISGDTVLIQDAIGEKVGKFLQVMATFFGGFIIALVKGWLLTLVLLILIPLVVVSGGFMYGRISKMASRAQTTYAKAANVVEQTLGSIRTVASFAGEKKALADYNNALIDAYNFGVNQGLAAGLGLGSMMLIVYCSYALAVWYGAKMMLEKRYTGGIVVNVILALMTGSTSLGPAYPCLSAFASGQAAAFKMFETINRKPEIDSYDTKGKILNDIRGDIELKDVYFSYPTRPDEAIFSGFSLSISSGTTTALVGQSGSGKSTVISLIERFYDPQAGEVRIDNVNLKELNLKWIRQKIGLVSQEPVLFTSSIKDNIMYGKDDASTDEIRVAIELANAAKFIDKLPQGMDTMVGEHGAQLSGGQKQRIAIARAIVKDPRILLLDEATSALDAKSERVVQEALDRIMVNRTTVIVAHRLSTIKNADVIAVFHQGKIVEKGSQSQLLQDPEGAYAQLMKLQDVNNHSVNHGSEDQEISSKNATPCHQSTSGNHHSVEERSSRKPPEVSLFRLAYLNKPEIPILIMGTIAAITNGVVFPTYGILLSGMIKTFYEAPDKMKSDSRFWAIMFILLGVVAFCSLSARSYFFSVAGCKLIKRMRLLCFEKVVNMEVGWFDKPENSSGAIGARLSTDAASVRGLVGDALAQIVQDLSSVVAGLTIAFVTCWQLAFIILALIPLVGINGFVYLKYTKGFSADAKKMYEEASQVAGDAVRSIRTVASFCVEEKVLRVYRDRCSGPLKTGIKQGLIVGVGIGVSYFLLYCVYAASFYAGARLVEAGTTTFPNVFRVFFALTMAAMAVSHSGSFAPDTSKAKSSVASVFAILDSKSEIDPSDESGMILHHVKGEIELRHVSFRYPTRPDVQIFRDLCLTIHRGKTVALVGESGCGKSTIISLLQRFYDPDSGCIMLDGYELQKFQLKWLRLQMGLVSQEPVLFNDTIRANIAYGKNGDATEADILAASELANAHKFISGLQQGYNTMVGERGVQLSGGQKQRVAIARAIIKSPKILLLDEATSALDVESERVVQDALDRIMVNRTTVVVAHRLSTIKGADVIAVVKNGVIVEKGKHEDLINKKDGSYASLVAMHSTS</sequence>
<evidence type="ECO:0000256" key="6">
    <source>
        <dbReference type="ARBA" id="ARBA00022741"/>
    </source>
</evidence>
<keyword evidence="9 12" id="KW-0472">Membrane</keyword>
<dbReference type="GO" id="GO:0005524">
    <property type="term" value="F:ATP binding"/>
    <property type="evidence" value="ECO:0007669"/>
    <property type="project" value="UniProtKB-KW"/>
</dbReference>
<dbReference type="FunFam" id="1.20.1560.10:FF:000009">
    <property type="entry name" value="ABC transporter B family member 1"/>
    <property type="match status" value="1"/>
</dbReference>
<gene>
    <name evidence="15" type="ORF">QVD17_33775</name>
</gene>
<evidence type="ECO:0000256" key="4">
    <source>
        <dbReference type="ARBA" id="ARBA00022692"/>
    </source>
</evidence>
<evidence type="ECO:0000256" key="2">
    <source>
        <dbReference type="ARBA" id="ARBA00007577"/>
    </source>
</evidence>
<dbReference type="GO" id="GO:0090374">
    <property type="term" value="P:oligopeptide export from mitochondrion"/>
    <property type="evidence" value="ECO:0007669"/>
    <property type="project" value="TreeGrafter"/>
</dbReference>
<keyword evidence="4 12" id="KW-0812">Transmembrane</keyword>
<dbReference type="PANTHER" id="PTHR43394">
    <property type="entry name" value="ATP-DEPENDENT PERMEASE MDL1, MITOCHONDRIAL"/>
    <property type="match status" value="1"/>
</dbReference>
<dbReference type="InterPro" id="IPR003593">
    <property type="entry name" value="AAA+_ATPase"/>
</dbReference>
<dbReference type="SMART" id="SM00382">
    <property type="entry name" value="AAA"/>
    <property type="match status" value="2"/>
</dbReference>
<feature type="transmembrane region" description="Helical" evidence="12">
    <location>
        <begin position="260"/>
        <end position="285"/>
    </location>
</feature>
<dbReference type="PROSITE" id="PS50893">
    <property type="entry name" value="ABC_TRANSPORTER_2"/>
    <property type="match status" value="2"/>
</dbReference>
<comment type="caution">
    <text evidence="15">The sequence shown here is derived from an EMBL/GenBank/DDBJ whole genome shotgun (WGS) entry which is preliminary data.</text>
</comment>
<dbReference type="FunFam" id="1.20.1560.10:FF:000044">
    <property type="entry name" value="ABC transporter B family member 9"/>
    <property type="match status" value="1"/>
</dbReference>
<dbReference type="Pfam" id="PF00664">
    <property type="entry name" value="ABC_membrane"/>
    <property type="match status" value="2"/>
</dbReference>
<feature type="domain" description="ABC transmembrane type-1" evidence="14">
    <location>
        <begin position="37"/>
        <end position="324"/>
    </location>
</feature>
<evidence type="ECO:0000256" key="8">
    <source>
        <dbReference type="ARBA" id="ARBA00022989"/>
    </source>
</evidence>
<comment type="subcellular location">
    <subcellularLocation>
        <location evidence="1">Cell membrane</location>
        <topology evidence="1">Multi-pass membrane protein</topology>
    </subcellularLocation>
</comment>
<keyword evidence="16" id="KW-1185">Reference proteome</keyword>
<dbReference type="InterPro" id="IPR027417">
    <property type="entry name" value="P-loop_NTPase"/>
</dbReference>
<keyword evidence="10" id="KW-0325">Glycoprotein</keyword>
<evidence type="ECO:0000256" key="1">
    <source>
        <dbReference type="ARBA" id="ARBA00004651"/>
    </source>
</evidence>
<feature type="transmembrane region" description="Helical" evidence="12">
    <location>
        <begin position="656"/>
        <end position="679"/>
    </location>
</feature>
<evidence type="ECO:0000313" key="16">
    <source>
        <dbReference type="Proteomes" id="UP001229421"/>
    </source>
</evidence>
<feature type="transmembrane region" description="Helical" evidence="12">
    <location>
        <begin position="81"/>
        <end position="104"/>
    </location>
</feature>
<dbReference type="GO" id="GO:0005886">
    <property type="term" value="C:plasma membrane"/>
    <property type="evidence" value="ECO:0007669"/>
    <property type="project" value="UniProtKB-SubCell"/>
</dbReference>
<feature type="domain" description="ABC transmembrane type-1" evidence="14">
    <location>
        <begin position="660"/>
        <end position="946"/>
    </location>
</feature>
<evidence type="ECO:0000313" key="15">
    <source>
        <dbReference type="EMBL" id="KAK1412486.1"/>
    </source>
</evidence>
<dbReference type="CDD" id="cd18578">
    <property type="entry name" value="ABC_6TM_Pgp_ABCB1_D2_like"/>
    <property type="match status" value="1"/>
</dbReference>
<evidence type="ECO:0000259" key="14">
    <source>
        <dbReference type="PROSITE" id="PS50929"/>
    </source>
</evidence>
<keyword evidence="5" id="KW-0677">Repeat</keyword>
<keyword evidence="3" id="KW-0813">Transport</keyword>
<dbReference type="InterPro" id="IPR003439">
    <property type="entry name" value="ABC_transporter-like_ATP-bd"/>
</dbReference>
<evidence type="ECO:0000256" key="7">
    <source>
        <dbReference type="ARBA" id="ARBA00022840"/>
    </source>
</evidence>
<dbReference type="GO" id="GO:0015421">
    <property type="term" value="F:ABC-type oligopeptide transporter activity"/>
    <property type="evidence" value="ECO:0007669"/>
    <property type="project" value="TreeGrafter"/>
</dbReference>
<reference evidence="15" key="1">
    <citation type="journal article" date="2023" name="bioRxiv">
        <title>Improved chromosome-level genome assembly for marigold (Tagetes erecta).</title>
        <authorList>
            <person name="Jiang F."/>
            <person name="Yuan L."/>
            <person name="Wang S."/>
            <person name="Wang H."/>
            <person name="Xu D."/>
            <person name="Wang A."/>
            <person name="Fan W."/>
        </authorList>
    </citation>
    <scope>NUCLEOTIDE SEQUENCE</scope>
    <source>
        <strain evidence="15">WSJ</strain>
        <tissue evidence="15">Leaf</tissue>
    </source>
</reference>
<dbReference type="FunFam" id="3.40.50.300:FF:000066">
    <property type="entry name" value="ABC transporter B family member 1"/>
    <property type="match status" value="2"/>
</dbReference>
<dbReference type="GO" id="GO:0005743">
    <property type="term" value="C:mitochondrial inner membrane"/>
    <property type="evidence" value="ECO:0007669"/>
    <property type="project" value="TreeGrafter"/>
</dbReference>
<dbReference type="EMBL" id="JAUHHV010000009">
    <property type="protein sequence ID" value="KAK1412486.1"/>
    <property type="molecule type" value="Genomic_DNA"/>
</dbReference>
<dbReference type="GO" id="GO:0010329">
    <property type="term" value="F:auxin efflux transmembrane transporter activity"/>
    <property type="evidence" value="ECO:0007669"/>
    <property type="project" value="UniProtKB-ARBA"/>
</dbReference>
<dbReference type="CDD" id="cd03249">
    <property type="entry name" value="ABC_MTABC3_MDL1_MDL2"/>
    <property type="match status" value="2"/>
</dbReference>
<feature type="transmembrane region" description="Helical" evidence="12">
    <location>
        <begin position="881"/>
        <end position="901"/>
    </location>
</feature>
<feature type="transmembrane region" description="Helical" evidence="12">
    <location>
        <begin position="297"/>
        <end position="316"/>
    </location>
</feature>
<evidence type="ECO:0000256" key="12">
    <source>
        <dbReference type="SAM" id="Phobius"/>
    </source>
</evidence>
<feature type="domain" description="ABC transporter" evidence="13">
    <location>
        <begin position="981"/>
        <end position="1218"/>
    </location>
</feature>
<proteinExistence type="inferred from homology"/>
<dbReference type="PANTHER" id="PTHR43394:SF16">
    <property type="entry name" value="ABC TRANSPORTER B FAMILY MEMBER 4-LIKE ISOFORM X1"/>
    <property type="match status" value="1"/>
</dbReference>
<dbReference type="PROSITE" id="PS00211">
    <property type="entry name" value="ABC_TRANSPORTER_1"/>
    <property type="match status" value="2"/>
</dbReference>
<feature type="transmembrane region" description="Helical" evidence="12">
    <location>
        <begin position="921"/>
        <end position="941"/>
    </location>
</feature>
<evidence type="ECO:0000256" key="11">
    <source>
        <dbReference type="SAM" id="MobiDB-lite"/>
    </source>
</evidence>
<organism evidence="15 16">
    <name type="scientific">Tagetes erecta</name>
    <name type="common">African marigold</name>
    <dbReference type="NCBI Taxonomy" id="13708"/>
    <lineage>
        <taxon>Eukaryota</taxon>
        <taxon>Viridiplantae</taxon>
        <taxon>Streptophyta</taxon>
        <taxon>Embryophyta</taxon>
        <taxon>Tracheophyta</taxon>
        <taxon>Spermatophyta</taxon>
        <taxon>Magnoliopsida</taxon>
        <taxon>eudicotyledons</taxon>
        <taxon>Gunneridae</taxon>
        <taxon>Pentapetalae</taxon>
        <taxon>asterids</taxon>
        <taxon>campanulids</taxon>
        <taxon>Asterales</taxon>
        <taxon>Asteraceae</taxon>
        <taxon>Asteroideae</taxon>
        <taxon>Heliantheae alliance</taxon>
        <taxon>Tageteae</taxon>
        <taxon>Tagetes</taxon>
    </lineage>
</organism>
<feature type="region of interest" description="Disordered" evidence="11">
    <location>
        <begin position="602"/>
        <end position="638"/>
    </location>
</feature>
<dbReference type="PROSITE" id="PS50929">
    <property type="entry name" value="ABC_TM1F"/>
    <property type="match status" value="2"/>
</dbReference>
<dbReference type="Gene3D" id="1.20.1560.10">
    <property type="entry name" value="ABC transporter type 1, transmembrane domain"/>
    <property type="match status" value="1"/>
</dbReference>
<dbReference type="AlphaFoldDB" id="A0AAD8NL99"/>
<evidence type="ECO:0000256" key="9">
    <source>
        <dbReference type="ARBA" id="ARBA00023136"/>
    </source>
</evidence>
<feature type="domain" description="ABC transporter" evidence="13">
    <location>
        <begin position="359"/>
        <end position="595"/>
    </location>
</feature>
<feature type="compositionally biased region" description="Polar residues" evidence="11">
    <location>
        <begin position="614"/>
        <end position="629"/>
    </location>
</feature>